<evidence type="ECO:0000313" key="3">
    <source>
        <dbReference type="Proteomes" id="UP000075230"/>
    </source>
</evidence>
<reference evidence="3" key="2">
    <citation type="submission" date="2016-02" db="EMBL/GenBank/DDBJ databases">
        <title>Genome sequencing of Aspergillus luchuensis NBRC 4314.</title>
        <authorList>
            <person name="Yamada O."/>
        </authorList>
    </citation>
    <scope>NUCLEOTIDE SEQUENCE [LARGE SCALE GENOMIC DNA]</scope>
    <source>
        <strain evidence="3">RIB 2604</strain>
    </source>
</reference>
<comment type="caution">
    <text evidence="2">The sequence shown here is derived from an EMBL/GenBank/DDBJ whole genome shotgun (WGS) entry which is preliminary data.</text>
</comment>
<keyword evidence="2" id="KW-0808">Transferase</keyword>
<accession>A0A146F6B3</accession>
<proteinExistence type="predicted"/>
<evidence type="ECO:0000313" key="2">
    <source>
        <dbReference type="EMBL" id="GAT21595.1"/>
    </source>
</evidence>
<dbReference type="GO" id="GO:0016740">
    <property type="term" value="F:transferase activity"/>
    <property type="evidence" value="ECO:0007669"/>
    <property type="project" value="UniProtKB-KW"/>
</dbReference>
<sequence>MAQPSANKERIPYYSSRSGRKRLPSPKSPRFARSFSIESILITLGQKNAIDSSDITGPSKFPLFALSYEERKGSMCVSGPI</sequence>
<name>A0A146F6B3_ASPKA</name>
<protein>
    <submittedName>
        <fullName evidence="2">Homoserine O-acetyltransferase</fullName>
    </submittedName>
</protein>
<organism evidence="2 3">
    <name type="scientific">Aspergillus kawachii</name>
    <name type="common">White koji mold</name>
    <name type="synonym">Aspergillus awamori var. kawachi</name>
    <dbReference type="NCBI Taxonomy" id="1069201"/>
    <lineage>
        <taxon>Eukaryota</taxon>
        <taxon>Fungi</taxon>
        <taxon>Dikarya</taxon>
        <taxon>Ascomycota</taxon>
        <taxon>Pezizomycotina</taxon>
        <taxon>Eurotiomycetes</taxon>
        <taxon>Eurotiomycetidae</taxon>
        <taxon>Eurotiales</taxon>
        <taxon>Aspergillaceae</taxon>
        <taxon>Aspergillus</taxon>
        <taxon>Aspergillus subgen. Circumdati</taxon>
    </lineage>
</organism>
<dbReference type="Proteomes" id="UP000075230">
    <property type="component" value="Unassembled WGS sequence"/>
</dbReference>
<dbReference type="EMBL" id="BCWF01000010">
    <property type="protein sequence ID" value="GAT21595.1"/>
    <property type="molecule type" value="Genomic_DNA"/>
</dbReference>
<feature type="region of interest" description="Disordered" evidence="1">
    <location>
        <begin position="1"/>
        <end position="30"/>
    </location>
</feature>
<gene>
    <name evidence="2" type="ORF">RIB2604_01004860</name>
</gene>
<dbReference type="AlphaFoldDB" id="A0A146F6B3"/>
<reference evidence="2 3" key="1">
    <citation type="journal article" date="2016" name="DNA Res.">
        <title>Genome sequence of Aspergillus luchuensis NBRC 4314.</title>
        <authorList>
            <person name="Yamada O."/>
            <person name="Machida M."/>
            <person name="Hosoyama A."/>
            <person name="Goto M."/>
            <person name="Takahashi T."/>
            <person name="Futagami T."/>
            <person name="Yamagata Y."/>
            <person name="Takeuchi M."/>
            <person name="Kobayashi T."/>
            <person name="Koike H."/>
            <person name="Abe K."/>
            <person name="Asai K."/>
            <person name="Arita M."/>
            <person name="Fujita N."/>
            <person name="Fukuda K."/>
            <person name="Higa K."/>
            <person name="Horikawa H."/>
            <person name="Ishikawa T."/>
            <person name="Jinno K."/>
            <person name="Kato Y."/>
            <person name="Kirimura K."/>
            <person name="Mizutani O."/>
            <person name="Nakasone K."/>
            <person name="Sano M."/>
            <person name="Shiraishi Y."/>
            <person name="Tsukahara M."/>
            <person name="Gomi K."/>
        </authorList>
    </citation>
    <scope>NUCLEOTIDE SEQUENCE [LARGE SCALE GENOMIC DNA]</scope>
    <source>
        <strain evidence="2 3">RIB 2604</strain>
    </source>
</reference>
<evidence type="ECO:0000256" key="1">
    <source>
        <dbReference type="SAM" id="MobiDB-lite"/>
    </source>
</evidence>